<reference evidence="1 2" key="1">
    <citation type="submission" date="2018-03" db="EMBL/GenBank/DDBJ databases">
        <title>Genomic Encyclopedia of Archaeal and Bacterial Type Strains, Phase II (KMG-II): from individual species to whole genera.</title>
        <authorList>
            <person name="Goeker M."/>
        </authorList>
    </citation>
    <scope>NUCLEOTIDE SEQUENCE [LARGE SCALE GENOMIC DNA]</scope>
    <source>
        <strain evidence="1 2">DSM 28354</strain>
    </source>
</reference>
<protein>
    <submittedName>
        <fullName evidence="1">Uncharacterized protein</fullName>
    </submittedName>
</protein>
<dbReference type="RefSeq" id="WP_106136504.1">
    <property type="nucleotide sequence ID" value="NZ_PVTE01000003.1"/>
</dbReference>
<dbReference type="OrthoDB" id="1144014at2"/>
<comment type="caution">
    <text evidence="1">The sequence shown here is derived from an EMBL/GenBank/DDBJ whole genome shotgun (WGS) entry which is preliminary data.</text>
</comment>
<evidence type="ECO:0000313" key="1">
    <source>
        <dbReference type="EMBL" id="PRY44074.1"/>
    </source>
</evidence>
<name>A0A2T0TEM2_9BACT</name>
<sequence>MRRLLLACLPVLLWACQPKKTTEQSSGRSDVDSVQAKMESVNDFRIVPGLRVGPVRYSTSEAELLRLLGPAVVTVGDSIDGAEGDVLIGTTLYKNTADQLQILYQDSAQRQHPELVLIRPYVTDADGNPLPDVKPTRWSTADGVRIGMPLKELEQCNGKPFRLWGFGWDYGGSVSSWQGGRFDMGAQTMLSVTLAPPSTLSPAQTRALDTVSGDGEFMSSNQAMQLLSPVVQTMQVTLKP</sequence>
<dbReference type="Proteomes" id="UP000238375">
    <property type="component" value="Unassembled WGS sequence"/>
</dbReference>
<accession>A0A2T0TEM2</accession>
<evidence type="ECO:0000313" key="2">
    <source>
        <dbReference type="Proteomes" id="UP000238375"/>
    </source>
</evidence>
<dbReference type="EMBL" id="PVTE01000003">
    <property type="protein sequence ID" value="PRY44074.1"/>
    <property type="molecule type" value="Genomic_DNA"/>
</dbReference>
<proteinExistence type="predicted"/>
<organism evidence="1 2">
    <name type="scientific">Spirosoma oryzae</name>
    <dbReference type="NCBI Taxonomy" id="1469603"/>
    <lineage>
        <taxon>Bacteria</taxon>
        <taxon>Pseudomonadati</taxon>
        <taxon>Bacteroidota</taxon>
        <taxon>Cytophagia</taxon>
        <taxon>Cytophagales</taxon>
        <taxon>Cytophagaceae</taxon>
        <taxon>Spirosoma</taxon>
    </lineage>
</organism>
<keyword evidence="2" id="KW-1185">Reference proteome</keyword>
<gene>
    <name evidence="1" type="ORF">CLV58_10343</name>
</gene>
<dbReference type="AlphaFoldDB" id="A0A2T0TEM2"/>